<evidence type="ECO:0000256" key="3">
    <source>
        <dbReference type="RuleBase" id="RU365099"/>
    </source>
</evidence>
<dbReference type="InterPro" id="IPR003789">
    <property type="entry name" value="Asn/Gln_tRNA_amidoTrase-B-like"/>
</dbReference>
<dbReference type="Gene3D" id="1.10.1510.10">
    <property type="entry name" value="Uncharacterised protein YqeY/AIM41 PF09424, N-terminal domain"/>
    <property type="match status" value="1"/>
</dbReference>
<comment type="similarity">
    <text evidence="1 3">Belongs to the AIM41 family.</text>
</comment>
<dbReference type="AlphaFoldDB" id="A0A9W6T5P7"/>
<comment type="caution">
    <text evidence="4">The sequence shown here is derived from an EMBL/GenBank/DDBJ whole genome shotgun (WGS) entry which is preliminary data.</text>
</comment>
<dbReference type="GO" id="GO:0005739">
    <property type="term" value="C:mitochondrion"/>
    <property type="evidence" value="ECO:0007669"/>
    <property type="project" value="UniProtKB-SubCell"/>
</dbReference>
<dbReference type="SUPFAM" id="SSF89095">
    <property type="entry name" value="GatB/YqeY motif"/>
    <property type="match status" value="1"/>
</dbReference>
<evidence type="ECO:0000256" key="2">
    <source>
        <dbReference type="ARBA" id="ARBA00023128"/>
    </source>
</evidence>
<keyword evidence="5" id="KW-1185">Reference proteome</keyword>
<sequence length="186" mass="21288">MFAIRRSILSQTKSFVRFNSSAAWDEAIAAVRQDLKTNIRSRADPLEKNVIRSILTEVKNFEVSHPEQTNDEFHLYDLLNKMIKQRKETAAEYMKEGSPDRFQQVGLNELREIPFLKKYLESLPVASPAQVDAKVEAIAKALKEQDQLTIKTLFSRIPWGTISSEWQASRSSVTESVNRVFAKLSN</sequence>
<name>A0A9W6T5P7_CANBO</name>
<organism evidence="4 5">
    <name type="scientific">Candida boidinii</name>
    <name type="common">Yeast</name>
    <dbReference type="NCBI Taxonomy" id="5477"/>
    <lineage>
        <taxon>Eukaryota</taxon>
        <taxon>Fungi</taxon>
        <taxon>Dikarya</taxon>
        <taxon>Ascomycota</taxon>
        <taxon>Saccharomycotina</taxon>
        <taxon>Pichiomycetes</taxon>
        <taxon>Pichiales</taxon>
        <taxon>Pichiaceae</taxon>
        <taxon>Ogataea</taxon>
        <taxon>Ogataea/Candida clade</taxon>
    </lineage>
</organism>
<proteinExistence type="inferred from homology"/>
<protein>
    <recommendedName>
        <fullName evidence="3">Altered inheritance of mitochondria protein 41</fullName>
    </recommendedName>
</protein>
<comment type="subcellular location">
    <subcellularLocation>
        <location evidence="3">Mitochondrion</location>
    </subcellularLocation>
</comment>
<dbReference type="PANTHER" id="PTHR28055:SF1">
    <property type="entry name" value="ALTERED INHERITANCE OF MITOCHONDRIA PROTEIN 41, MITOCHONDRIAL"/>
    <property type="match status" value="1"/>
</dbReference>
<dbReference type="PANTHER" id="PTHR28055">
    <property type="entry name" value="ALTERED INHERITANCE OF MITOCHONDRIA PROTEIN 41, MITOCHONDRIAL"/>
    <property type="match status" value="1"/>
</dbReference>
<dbReference type="EMBL" id="BSXN01002353">
    <property type="protein sequence ID" value="GME76364.1"/>
    <property type="molecule type" value="Genomic_DNA"/>
</dbReference>
<dbReference type="GO" id="GO:0016884">
    <property type="term" value="F:carbon-nitrogen ligase activity, with glutamine as amido-N-donor"/>
    <property type="evidence" value="ECO:0007669"/>
    <property type="project" value="UniProtKB-UniRule"/>
</dbReference>
<dbReference type="InterPro" id="IPR042184">
    <property type="entry name" value="YqeY/Aim41_N"/>
</dbReference>
<reference evidence="4" key="1">
    <citation type="submission" date="2023-04" db="EMBL/GenBank/DDBJ databases">
        <title>Candida boidinii NBRC 10035.</title>
        <authorList>
            <person name="Ichikawa N."/>
            <person name="Sato H."/>
            <person name="Tonouchi N."/>
        </authorList>
    </citation>
    <scope>NUCLEOTIDE SEQUENCE</scope>
    <source>
        <strain evidence="4">NBRC 10035</strain>
    </source>
</reference>
<gene>
    <name evidence="3" type="primary">AIM41</name>
    <name evidence="4" type="ORF">Cboi02_000514600</name>
</gene>
<evidence type="ECO:0000256" key="1">
    <source>
        <dbReference type="ARBA" id="ARBA00007538"/>
    </source>
</evidence>
<dbReference type="Pfam" id="PF09424">
    <property type="entry name" value="YqeY"/>
    <property type="match status" value="1"/>
</dbReference>
<keyword evidence="2 3" id="KW-0496">Mitochondrion</keyword>
<dbReference type="Proteomes" id="UP001165120">
    <property type="component" value="Unassembled WGS sequence"/>
</dbReference>
<evidence type="ECO:0000313" key="5">
    <source>
        <dbReference type="Proteomes" id="UP001165120"/>
    </source>
</evidence>
<dbReference type="InterPro" id="IPR019004">
    <property type="entry name" value="YqeY/Aim41"/>
</dbReference>
<accession>A0A9W6T5P7</accession>
<evidence type="ECO:0000313" key="4">
    <source>
        <dbReference type="EMBL" id="GME76364.1"/>
    </source>
</evidence>